<keyword evidence="2" id="KW-0645">Protease</keyword>
<organism evidence="5 6">
    <name type="scientific">Ladona fulva</name>
    <name type="common">Scarce chaser dragonfly</name>
    <name type="synonym">Libellula fulva</name>
    <dbReference type="NCBI Taxonomy" id="123851"/>
    <lineage>
        <taxon>Eukaryota</taxon>
        <taxon>Metazoa</taxon>
        <taxon>Ecdysozoa</taxon>
        <taxon>Arthropoda</taxon>
        <taxon>Hexapoda</taxon>
        <taxon>Insecta</taxon>
        <taxon>Pterygota</taxon>
        <taxon>Palaeoptera</taxon>
        <taxon>Odonata</taxon>
        <taxon>Epiprocta</taxon>
        <taxon>Anisoptera</taxon>
        <taxon>Libelluloidea</taxon>
        <taxon>Libellulidae</taxon>
        <taxon>Ladona</taxon>
    </lineage>
</organism>
<evidence type="ECO:0000256" key="3">
    <source>
        <dbReference type="SAM" id="MobiDB-lite"/>
    </source>
</evidence>
<feature type="region of interest" description="Disordered" evidence="3">
    <location>
        <begin position="50"/>
        <end position="81"/>
    </location>
</feature>
<dbReference type="GO" id="GO:0006508">
    <property type="term" value="P:proteolysis"/>
    <property type="evidence" value="ECO:0007669"/>
    <property type="project" value="UniProtKB-KW"/>
</dbReference>
<gene>
    <name evidence="5" type="ORF">J437_LFUL008700</name>
</gene>
<keyword evidence="2" id="KW-0788">Thiol protease</keyword>
<dbReference type="InterPro" id="IPR033979">
    <property type="entry name" value="MINDY_domain"/>
</dbReference>
<evidence type="ECO:0000313" key="5">
    <source>
        <dbReference type="EMBL" id="KAG8232562.1"/>
    </source>
</evidence>
<evidence type="ECO:0000259" key="4">
    <source>
        <dbReference type="Pfam" id="PF04424"/>
    </source>
</evidence>
<keyword evidence="2" id="KW-0378">Hydrolase</keyword>
<dbReference type="Pfam" id="PF04424">
    <property type="entry name" value="MINDY_DUB"/>
    <property type="match status" value="1"/>
</dbReference>
<dbReference type="GO" id="GO:0016807">
    <property type="term" value="F:cysteine-type carboxypeptidase activity"/>
    <property type="evidence" value="ECO:0007669"/>
    <property type="project" value="TreeGrafter"/>
</dbReference>
<reference evidence="5" key="2">
    <citation type="submission" date="2017-10" db="EMBL/GenBank/DDBJ databases">
        <title>Ladona fulva Genome sequencing and assembly.</title>
        <authorList>
            <person name="Murali S."/>
            <person name="Richards S."/>
            <person name="Bandaranaike D."/>
            <person name="Bellair M."/>
            <person name="Blankenburg K."/>
            <person name="Chao H."/>
            <person name="Dinh H."/>
            <person name="Doddapaneni H."/>
            <person name="Dugan-Rocha S."/>
            <person name="Elkadiri S."/>
            <person name="Gnanaolivu R."/>
            <person name="Hernandez B."/>
            <person name="Skinner E."/>
            <person name="Javaid M."/>
            <person name="Lee S."/>
            <person name="Li M."/>
            <person name="Ming W."/>
            <person name="Munidasa M."/>
            <person name="Muniz J."/>
            <person name="Nguyen L."/>
            <person name="Hughes D."/>
            <person name="Osuji N."/>
            <person name="Pu L.-L."/>
            <person name="Puazo M."/>
            <person name="Qu C."/>
            <person name="Quiroz J."/>
            <person name="Raj R."/>
            <person name="Weissenberger G."/>
            <person name="Xin Y."/>
            <person name="Zou X."/>
            <person name="Han Y."/>
            <person name="Worley K."/>
            <person name="Muzny D."/>
            <person name="Gibbs R."/>
        </authorList>
    </citation>
    <scope>NUCLEOTIDE SEQUENCE</scope>
    <source>
        <strain evidence="5">Sampled in the wild</strain>
    </source>
</reference>
<accession>A0A8K0KCQ0</accession>
<dbReference type="OrthoDB" id="10261212at2759"/>
<dbReference type="GO" id="GO:0005829">
    <property type="term" value="C:cytosol"/>
    <property type="evidence" value="ECO:0007669"/>
    <property type="project" value="TreeGrafter"/>
</dbReference>
<proteinExistence type="inferred from homology"/>
<dbReference type="AlphaFoldDB" id="A0A8K0KCQ0"/>
<dbReference type="GO" id="GO:1990380">
    <property type="term" value="F:K48-linked deubiquitinase activity"/>
    <property type="evidence" value="ECO:0007669"/>
    <property type="project" value="UniProtKB-UniRule"/>
</dbReference>
<comment type="similarity">
    <text evidence="1 2">Belongs to the MINDY deubiquitinase family. FAM63 subfamily.</text>
</comment>
<dbReference type="InterPro" id="IPR007518">
    <property type="entry name" value="MINDY"/>
</dbReference>
<reference evidence="5" key="1">
    <citation type="submission" date="2013-04" db="EMBL/GenBank/DDBJ databases">
        <authorList>
            <person name="Qu J."/>
            <person name="Murali S.C."/>
            <person name="Bandaranaike D."/>
            <person name="Bellair M."/>
            <person name="Blankenburg K."/>
            <person name="Chao H."/>
            <person name="Dinh H."/>
            <person name="Doddapaneni H."/>
            <person name="Downs B."/>
            <person name="Dugan-Rocha S."/>
            <person name="Elkadiri S."/>
            <person name="Gnanaolivu R.D."/>
            <person name="Hernandez B."/>
            <person name="Javaid M."/>
            <person name="Jayaseelan J.C."/>
            <person name="Lee S."/>
            <person name="Li M."/>
            <person name="Ming W."/>
            <person name="Munidasa M."/>
            <person name="Muniz J."/>
            <person name="Nguyen L."/>
            <person name="Ongeri F."/>
            <person name="Osuji N."/>
            <person name="Pu L.-L."/>
            <person name="Puazo M."/>
            <person name="Qu C."/>
            <person name="Quiroz J."/>
            <person name="Raj R."/>
            <person name="Weissenberger G."/>
            <person name="Xin Y."/>
            <person name="Zou X."/>
            <person name="Han Y."/>
            <person name="Richards S."/>
            <person name="Worley K."/>
            <person name="Muzny D."/>
            <person name="Gibbs R."/>
        </authorList>
    </citation>
    <scope>NUCLEOTIDE SEQUENCE</scope>
    <source>
        <strain evidence="5">Sampled in the wild</strain>
    </source>
</reference>
<evidence type="ECO:0000256" key="2">
    <source>
        <dbReference type="RuleBase" id="RU367139"/>
    </source>
</evidence>
<evidence type="ECO:0000313" key="6">
    <source>
        <dbReference type="Proteomes" id="UP000792457"/>
    </source>
</evidence>
<sequence length="422" mass="47017">MLNFPLIAFVMDQEENKVIEDNIATVAALEENGSASSPVSCPDCCELPVQSSSDIPQNEVSSKRISSEPESNDLSSASDELPVKRVRVDNSEDDCEAVKVDVKDLIVSSSEPEVKRDITHTTGKTAPKSNNFHQVKWVEWDGGYCPIITQNENGPCPLIAIVNILLMRKIVSVAEGTTEISAEKLVDYVKSALGRNVPKDCDPNHFQNTQDALEELPRLQTGLNVNIKFNGVKNFEYTTGCIIFDLLDIHLYHGWLPDPQSPEASIFGSLSYNQAVEMIIKKEASTDLIELSQAEAAKQFLGSTATQLTCHGLCELNAEMESGEMAVLFRNNHFSVIYKHKESLYQLVTDQGYLEEKRVVWETLSTIDGDEIFLDGKFQSLLPKEPPLNVDEEQQISEEYVGTDFYSIDILLILLMSMIELD</sequence>
<feature type="domain" description="MINDY deubiquitinase" evidence="4">
    <location>
        <begin position="132"/>
        <end position="378"/>
    </location>
</feature>
<feature type="compositionally biased region" description="Polar residues" evidence="3">
    <location>
        <begin position="68"/>
        <end position="78"/>
    </location>
</feature>
<comment type="caution">
    <text evidence="5">The sequence shown here is derived from an EMBL/GenBank/DDBJ whole genome shotgun (WGS) entry which is preliminary data.</text>
</comment>
<keyword evidence="2" id="KW-0833">Ubl conjugation pathway</keyword>
<dbReference type="GO" id="GO:0004843">
    <property type="term" value="F:cysteine-type deubiquitinase activity"/>
    <property type="evidence" value="ECO:0007669"/>
    <property type="project" value="UniProtKB-UniRule"/>
</dbReference>
<evidence type="ECO:0000256" key="1">
    <source>
        <dbReference type="ARBA" id="ARBA00006616"/>
    </source>
</evidence>
<dbReference type="GO" id="GO:0071944">
    <property type="term" value="C:cell periphery"/>
    <property type="evidence" value="ECO:0007669"/>
    <property type="project" value="TreeGrafter"/>
</dbReference>
<comment type="catalytic activity">
    <reaction evidence="2">
        <text>Thiol-dependent hydrolysis of ester, thioester, amide, peptide and isopeptide bonds formed by the C-terminal Gly of ubiquitin (a 76-residue protein attached to proteins as an intracellular targeting signal).</text>
        <dbReference type="EC" id="3.4.19.12"/>
    </reaction>
</comment>
<feature type="non-terminal residue" evidence="5">
    <location>
        <position position="1"/>
    </location>
</feature>
<comment type="function">
    <text evidence="2">Hydrolase that can specifically remove 'Lys-48'-linked conjugated ubiquitin from proteins. Has exodeubiquitinase activity and has a preference for long polyubiquitin chains. May play a regulatory role at the level of protein turnover.</text>
</comment>
<dbReference type="PANTHER" id="PTHR18063">
    <property type="entry name" value="NF-E2 INDUCIBLE PROTEIN"/>
    <property type="match status" value="1"/>
</dbReference>
<protein>
    <recommendedName>
        <fullName evidence="2">Ubiquitin carboxyl-terminal hydrolase</fullName>
        <ecNumber evidence="2">3.4.19.12</ecNumber>
    </recommendedName>
</protein>
<dbReference type="GO" id="GO:0071108">
    <property type="term" value="P:protein K48-linked deubiquitination"/>
    <property type="evidence" value="ECO:0007669"/>
    <property type="project" value="TreeGrafter"/>
</dbReference>
<keyword evidence="6" id="KW-1185">Reference proteome</keyword>
<dbReference type="PANTHER" id="PTHR18063:SF6">
    <property type="entry name" value="UBIQUITIN CARBOXYL-TERMINAL HYDROLASE"/>
    <property type="match status" value="1"/>
</dbReference>
<dbReference type="EMBL" id="KZ308631">
    <property type="protein sequence ID" value="KAG8232562.1"/>
    <property type="molecule type" value="Genomic_DNA"/>
</dbReference>
<dbReference type="GO" id="GO:0140934">
    <property type="term" value="F:histone deubiquitinase activity"/>
    <property type="evidence" value="ECO:0007669"/>
    <property type="project" value="UniProtKB-UniRule"/>
</dbReference>
<feature type="compositionally biased region" description="Polar residues" evidence="3">
    <location>
        <begin position="50"/>
        <end position="60"/>
    </location>
</feature>
<dbReference type="Proteomes" id="UP000792457">
    <property type="component" value="Unassembled WGS sequence"/>
</dbReference>
<name>A0A8K0KCQ0_LADFU</name>
<dbReference type="GO" id="GO:0036435">
    <property type="term" value="F:K48-linked polyubiquitin modification-dependent protein binding"/>
    <property type="evidence" value="ECO:0007669"/>
    <property type="project" value="UniProtKB-UniRule"/>
</dbReference>
<dbReference type="EC" id="3.4.19.12" evidence="2"/>